<dbReference type="EMBL" id="JBHSPW010000003">
    <property type="protein sequence ID" value="MFC5893143.1"/>
    <property type="molecule type" value="Genomic_DNA"/>
</dbReference>
<reference evidence="2" key="1">
    <citation type="journal article" date="2019" name="Int. J. Syst. Evol. Microbiol.">
        <title>The Global Catalogue of Microorganisms (GCM) 10K type strain sequencing project: providing services to taxonomists for standard genome sequencing and annotation.</title>
        <authorList>
            <consortium name="The Broad Institute Genomics Platform"/>
            <consortium name="The Broad Institute Genome Sequencing Center for Infectious Disease"/>
            <person name="Wu L."/>
            <person name="Ma J."/>
        </authorList>
    </citation>
    <scope>NUCLEOTIDE SEQUENCE [LARGE SCALE GENOMIC DNA]</scope>
    <source>
        <strain evidence="2">CGMCC 1.15809</strain>
    </source>
</reference>
<gene>
    <name evidence="1" type="ORF">ACFP3M_09980</name>
</gene>
<dbReference type="GO" id="GO:0004519">
    <property type="term" value="F:endonuclease activity"/>
    <property type="evidence" value="ECO:0007669"/>
    <property type="project" value="UniProtKB-KW"/>
</dbReference>
<keyword evidence="1" id="KW-0255">Endonuclease</keyword>
<dbReference type="RefSeq" id="WP_345086610.1">
    <property type="nucleotide sequence ID" value="NZ_BAAAWG010000010.1"/>
</dbReference>
<evidence type="ECO:0000313" key="1">
    <source>
        <dbReference type="EMBL" id="MFC5893143.1"/>
    </source>
</evidence>
<dbReference type="Gene3D" id="1.10.30.50">
    <property type="match status" value="1"/>
</dbReference>
<keyword evidence="2" id="KW-1185">Reference proteome</keyword>
<proteinExistence type="predicted"/>
<dbReference type="InterPro" id="IPR003615">
    <property type="entry name" value="HNH_nuc"/>
</dbReference>
<protein>
    <submittedName>
        <fullName evidence="1">HNH endonuclease</fullName>
    </submittedName>
</protein>
<comment type="caution">
    <text evidence="1">The sequence shown here is derived from an EMBL/GenBank/DDBJ whole genome shotgun (WGS) entry which is preliminary data.</text>
</comment>
<sequence length="282" mass="31709">MRKASDSYRACVARTKAEERRERLLNAVNAVQKAGQALREAAAARNLHVLDPKGFKVPEIADDAFVDWAYENGMQTVGGRVIRDELMAAPPNERCPLCRQGTVRQLDHFMPKSHFPVLCVDPLNLVPVCERCNLIKGNKRPDSAENTLLHPYLDRISHEGWLDAQSIHDSGTVRLRFFVNPPASWDATLIARVENHFRLFELGKRYAIEANRAISDVTYSVERQRKRGGARMVRVYLEDEAESRFAVDLNSCEGITYRTLAADDLYCEGSSMQESPSSVGSS</sequence>
<accession>A0ABW1FHY6</accession>
<dbReference type="CDD" id="cd00085">
    <property type="entry name" value="HNHc"/>
    <property type="match status" value="1"/>
</dbReference>
<keyword evidence="1" id="KW-0378">Hydrolase</keyword>
<evidence type="ECO:0000313" key="2">
    <source>
        <dbReference type="Proteomes" id="UP001596241"/>
    </source>
</evidence>
<keyword evidence="1" id="KW-0540">Nuclease</keyword>
<name>A0ABW1FHY6_9ACTN</name>
<dbReference type="Proteomes" id="UP001596241">
    <property type="component" value="Unassembled WGS sequence"/>
</dbReference>
<organism evidence="1 2">
    <name type="scientific">Streptomyces ramulosus</name>
    <dbReference type="NCBI Taxonomy" id="47762"/>
    <lineage>
        <taxon>Bacteria</taxon>
        <taxon>Bacillati</taxon>
        <taxon>Actinomycetota</taxon>
        <taxon>Actinomycetes</taxon>
        <taxon>Kitasatosporales</taxon>
        <taxon>Streptomycetaceae</taxon>
        <taxon>Streptomyces</taxon>
    </lineage>
</organism>